<evidence type="ECO:0000313" key="4">
    <source>
        <dbReference type="Proteomes" id="UP001293254"/>
    </source>
</evidence>
<dbReference type="Proteomes" id="UP001293254">
    <property type="component" value="Unassembled WGS sequence"/>
</dbReference>
<protein>
    <submittedName>
        <fullName evidence="3">Uncharacterized protein</fullName>
    </submittedName>
</protein>
<evidence type="ECO:0000313" key="3">
    <source>
        <dbReference type="EMBL" id="KAK4422858.1"/>
    </source>
</evidence>
<reference evidence="3" key="2">
    <citation type="journal article" date="2024" name="Plant">
        <title>Genomic evolution and insights into agronomic trait innovations of Sesamum species.</title>
        <authorList>
            <person name="Miao H."/>
            <person name="Wang L."/>
            <person name="Qu L."/>
            <person name="Liu H."/>
            <person name="Sun Y."/>
            <person name="Le M."/>
            <person name="Wang Q."/>
            <person name="Wei S."/>
            <person name="Zheng Y."/>
            <person name="Lin W."/>
            <person name="Duan Y."/>
            <person name="Cao H."/>
            <person name="Xiong S."/>
            <person name="Wang X."/>
            <person name="Wei L."/>
            <person name="Li C."/>
            <person name="Ma Q."/>
            <person name="Ju M."/>
            <person name="Zhao R."/>
            <person name="Li G."/>
            <person name="Mu C."/>
            <person name="Tian Q."/>
            <person name="Mei H."/>
            <person name="Zhang T."/>
            <person name="Gao T."/>
            <person name="Zhang H."/>
        </authorList>
    </citation>
    <scope>NUCLEOTIDE SEQUENCE</scope>
    <source>
        <strain evidence="3">3651</strain>
    </source>
</reference>
<keyword evidence="4" id="KW-1185">Reference proteome</keyword>
<keyword evidence="2" id="KW-0812">Transmembrane</keyword>
<feature type="compositionally biased region" description="Pro residues" evidence="1">
    <location>
        <begin position="1"/>
        <end position="11"/>
    </location>
</feature>
<dbReference type="AlphaFoldDB" id="A0AAE1Y351"/>
<feature type="transmembrane region" description="Helical" evidence="2">
    <location>
        <begin position="126"/>
        <end position="148"/>
    </location>
</feature>
<organism evidence="3 4">
    <name type="scientific">Sesamum alatum</name>
    <dbReference type="NCBI Taxonomy" id="300844"/>
    <lineage>
        <taxon>Eukaryota</taxon>
        <taxon>Viridiplantae</taxon>
        <taxon>Streptophyta</taxon>
        <taxon>Embryophyta</taxon>
        <taxon>Tracheophyta</taxon>
        <taxon>Spermatophyta</taxon>
        <taxon>Magnoliopsida</taxon>
        <taxon>eudicotyledons</taxon>
        <taxon>Gunneridae</taxon>
        <taxon>Pentapetalae</taxon>
        <taxon>asterids</taxon>
        <taxon>lamiids</taxon>
        <taxon>Lamiales</taxon>
        <taxon>Pedaliaceae</taxon>
        <taxon>Sesamum</taxon>
    </lineage>
</organism>
<accession>A0AAE1Y351</accession>
<gene>
    <name evidence="3" type="ORF">Salat_1868400</name>
</gene>
<feature type="region of interest" description="Disordered" evidence="1">
    <location>
        <begin position="1"/>
        <end position="63"/>
    </location>
</feature>
<keyword evidence="2" id="KW-1133">Transmembrane helix</keyword>
<sequence>MLVDSPLPPPTTQQKQSHQLSNPTHPYATTSSQLHHSPHSSNSPTLSPFSQGNPAKAAGHHHHNSNPFFSSPSLYLPNITSKSVSVILSPQHPSLVTPFSIITNKQIKVTFSPVGGREDTGGNLSLWFCQGFAALLFICGFSLLVLHIDPLRPPWSSLPF</sequence>
<comment type="caution">
    <text evidence="3">The sequence shown here is derived from an EMBL/GenBank/DDBJ whole genome shotgun (WGS) entry which is preliminary data.</text>
</comment>
<evidence type="ECO:0000256" key="1">
    <source>
        <dbReference type="SAM" id="MobiDB-lite"/>
    </source>
</evidence>
<keyword evidence="2" id="KW-0472">Membrane</keyword>
<dbReference type="EMBL" id="JACGWO010000007">
    <property type="protein sequence ID" value="KAK4422858.1"/>
    <property type="molecule type" value="Genomic_DNA"/>
</dbReference>
<evidence type="ECO:0000256" key="2">
    <source>
        <dbReference type="SAM" id="Phobius"/>
    </source>
</evidence>
<feature type="compositionally biased region" description="Polar residues" evidence="1">
    <location>
        <begin position="12"/>
        <end position="53"/>
    </location>
</feature>
<reference evidence="3" key="1">
    <citation type="submission" date="2020-06" db="EMBL/GenBank/DDBJ databases">
        <authorList>
            <person name="Li T."/>
            <person name="Hu X."/>
            <person name="Zhang T."/>
            <person name="Song X."/>
            <person name="Zhang H."/>
            <person name="Dai N."/>
            <person name="Sheng W."/>
            <person name="Hou X."/>
            <person name="Wei L."/>
        </authorList>
    </citation>
    <scope>NUCLEOTIDE SEQUENCE</scope>
    <source>
        <strain evidence="3">3651</strain>
        <tissue evidence="3">Leaf</tissue>
    </source>
</reference>
<proteinExistence type="predicted"/>
<name>A0AAE1Y351_9LAMI</name>